<evidence type="ECO:0000313" key="1">
    <source>
        <dbReference type="EMBL" id="MBB3948463.1"/>
    </source>
</evidence>
<dbReference type="PROSITE" id="PS00092">
    <property type="entry name" value="N6_MTASE"/>
    <property type="match status" value="1"/>
</dbReference>
<name>A0A7W6CDM3_9HYPH</name>
<dbReference type="GO" id="GO:0008168">
    <property type="term" value="F:methyltransferase activity"/>
    <property type="evidence" value="ECO:0007669"/>
    <property type="project" value="InterPro"/>
</dbReference>
<dbReference type="Gene3D" id="3.40.50.150">
    <property type="entry name" value="Vaccinia Virus protein VP39"/>
    <property type="match status" value="1"/>
</dbReference>
<dbReference type="InterPro" id="IPR029063">
    <property type="entry name" value="SAM-dependent_MTases_sf"/>
</dbReference>
<sequence>MPEARWINADVFDYRALDLDRYDIAIGNPPFGRVRRSATGPRYRGAEFEFHIIDIAAELADYGAFIVPQGSA</sequence>
<reference evidence="1 2" key="1">
    <citation type="submission" date="2020-08" db="EMBL/GenBank/DDBJ databases">
        <title>Genomic Encyclopedia of Type Strains, Phase IV (KMG-IV): sequencing the most valuable type-strain genomes for metagenomic binning, comparative biology and taxonomic classification.</title>
        <authorList>
            <person name="Goeker M."/>
        </authorList>
    </citation>
    <scope>NUCLEOTIDE SEQUENCE [LARGE SCALE GENOMIC DNA]</scope>
    <source>
        <strain evidence="1 2">DSM 26438</strain>
    </source>
</reference>
<proteinExistence type="predicted"/>
<dbReference type="InterPro" id="IPR002052">
    <property type="entry name" value="DNA_methylase_N6_adenine_CS"/>
</dbReference>
<dbReference type="SUPFAM" id="SSF53335">
    <property type="entry name" value="S-adenosyl-L-methionine-dependent methyltransferases"/>
    <property type="match status" value="1"/>
</dbReference>
<keyword evidence="2" id="KW-1185">Reference proteome</keyword>
<protein>
    <recommendedName>
        <fullName evidence="3">Site-specific DNA-methyltransferase (adenine-specific)</fullName>
    </recommendedName>
</protein>
<dbReference type="EMBL" id="JACIDV010000018">
    <property type="protein sequence ID" value="MBB3948463.1"/>
    <property type="molecule type" value="Genomic_DNA"/>
</dbReference>
<dbReference type="AlphaFoldDB" id="A0A7W6CDM3"/>
<dbReference type="RefSeq" id="WP_183897786.1">
    <property type="nucleotide sequence ID" value="NZ_JACIDV010000018.1"/>
</dbReference>
<evidence type="ECO:0008006" key="3">
    <source>
        <dbReference type="Google" id="ProtNLM"/>
    </source>
</evidence>
<evidence type="ECO:0000313" key="2">
    <source>
        <dbReference type="Proteomes" id="UP000565286"/>
    </source>
</evidence>
<dbReference type="GO" id="GO:0032259">
    <property type="term" value="P:methylation"/>
    <property type="evidence" value="ECO:0007669"/>
    <property type="project" value="InterPro"/>
</dbReference>
<gene>
    <name evidence="1" type="ORF">GGQ73_004450</name>
</gene>
<comment type="caution">
    <text evidence="1">The sequence shown here is derived from an EMBL/GenBank/DDBJ whole genome shotgun (WGS) entry which is preliminary data.</text>
</comment>
<organism evidence="1 2">
    <name type="scientific">Rhizobium skierniewicense</name>
    <dbReference type="NCBI Taxonomy" id="984260"/>
    <lineage>
        <taxon>Bacteria</taxon>
        <taxon>Pseudomonadati</taxon>
        <taxon>Pseudomonadota</taxon>
        <taxon>Alphaproteobacteria</taxon>
        <taxon>Hyphomicrobiales</taxon>
        <taxon>Rhizobiaceae</taxon>
        <taxon>Rhizobium/Agrobacterium group</taxon>
        <taxon>Rhizobium</taxon>
    </lineage>
</organism>
<dbReference type="GO" id="GO:0003676">
    <property type="term" value="F:nucleic acid binding"/>
    <property type="evidence" value="ECO:0007669"/>
    <property type="project" value="InterPro"/>
</dbReference>
<accession>A0A7W6CDM3</accession>
<dbReference type="Proteomes" id="UP000565286">
    <property type="component" value="Unassembled WGS sequence"/>
</dbReference>